<protein>
    <recommendedName>
        <fullName evidence="1">Glycosyltransferase subfamily 4-like N-terminal domain-containing protein</fullName>
    </recommendedName>
</protein>
<reference evidence="2 3" key="1">
    <citation type="submission" date="2014-12" db="EMBL/GenBank/DDBJ databases">
        <title>Genome sequencing of Photobacterium gaetbulicola AD005a.</title>
        <authorList>
            <person name="Adrian T.G.S."/>
            <person name="Chan K.G."/>
        </authorList>
    </citation>
    <scope>NUCLEOTIDE SEQUENCE [LARGE SCALE GENOMIC DNA]</scope>
    <source>
        <strain evidence="2 3">AD005a</strain>
    </source>
</reference>
<comment type="caution">
    <text evidence="2">The sequence shown here is derived from an EMBL/GenBank/DDBJ whole genome shotgun (WGS) entry which is preliminary data.</text>
</comment>
<feature type="domain" description="Glycosyltransferase subfamily 4-like N-terminal" evidence="1">
    <location>
        <begin position="101"/>
        <end position="168"/>
    </location>
</feature>
<dbReference type="Gene3D" id="3.40.50.2000">
    <property type="entry name" value="Glycogen Phosphorylase B"/>
    <property type="match status" value="2"/>
</dbReference>
<dbReference type="CDD" id="cd03801">
    <property type="entry name" value="GT4_PimA-like"/>
    <property type="match status" value="1"/>
</dbReference>
<evidence type="ECO:0000259" key="1">
    <source>
        <dbReference type="Pfam" id="PF13439"/>
    </source>
</evidence>
<dbReference type="InterPro" id="IPR028098">
    <property type="entry name" value="Glyco_trans_4-like_N"/>
</dbReference>
<evidence type="ECO:0000313" key="2">
    <source>
        <dbReference type="EMBL" id="KHT61575.1"/>
    </source>
</evidence>
<accession>A0A0B9G9H6</accession>
<proteinExistence type="predicted"/>
<dbReference type="EMBL" id="JWLZ01000198">
    <property type="protein sequence ID" value="KHT61575.1"/>
    <property type="molecule type" value="Genomic_DNA"/>
</dbReference>
<organism evidence="2 3">
    <name type="scientific">Photobacterium gaetbulicola</name>
    <dbReference type="NCBI Taxonomy" id="1295392"/>
    <lineage>
        <taxon>Bacteria</taxon>
        <taxon>Pseudomonadati</taxon>
        <taxon>Pseudomonadota</taxon>
        <taxon>Gammaproteobacteria</taxon>
        <taxon>Vibrionales</taxon>
        <taxon>Vibrionaceae</taxon>
        <taxon>Photobacterium</taxon>
    </lineage>
</organism>
<dbReference type="GO" id="GO:0016757">
    <property type="term" value="F:glycosyltransferase activity"/>
    <property type="evidence" value="ECO:0007669"/>
    <property type="project" value="UniProtKB-ARBA"/>
</dbReference>
<dbReference type="PANTHER" id="PTHR12526">
    <property type="entry name" value="GLYCOSYLTRANSFERASE"/>
    <property type="match status" value="1"/>
</dbReference>
<gene>
    <name evidence="2" type="ORF">RJ45_21925</name>
</gene>
<dbReference type="SUPFAM" id="SSF53756">
    <property type="entry name" value="UDP-Glycosyltransferase/glycogen phosphorylase"/>
    <property type="match status" value="1"/>
</dbReference>
<dbReference type="Proteomes" id="UP000031278">
    <property type="component" value="Unassembled WGS sequence"/>
</dbReference>
<dbReference type="AlphaFoldDB" id="A0A0B9G9H6"/>
<evidence type="ECO:0000313" key="3">
    <source>
        <dbReference type="Proteomes" id="UP000031278"/>
    </source>
</evidence>
<dbReference type="Pfam" id="PF13692">
    <property type="entry name" value="Glyco_trans_1_4"/>
    <property type="match status" value="1"/>
</dbReference>
<sequence>MYMKKNIVLHDYGAENHYLGLQHLCEMKNQEINYHEFSFIRQIGKGLIRRDYLTFIRGLKNMLLMFKFIFNGAKNYKVIVGIAPYDYRVIFLKFLLRNSDYYLHTSWPYWFLGRTPKKNYSSLSGVWRKFVNRSRGVFCVTNAVKNNFCEGFSYDPNKCHVVYHSYDSQYFNLGDREEIKQNSELKVLYIGRVVKSKGLDIIEKLARENDHIQFGIIGDGDYVLPDLNNIVCYGKITNKKVLTEIIREHSILLLPSRKTKNWEDVFGMVIIEALACGLFPITTDHIGPKELVSQTMGVTSSEEEFEDNFLKLYKDMYDDSFNYSREEMNNSVKKFSSKEISHLWKPFFDA</sequence>
<name>A0A0B9G9H6_9GAMM</name>
<dbReference type="Pfam" id="PF13439">
    <property type="entry name" value="Glyco_transf_4"/>
    <property type="match status" value="1"/>
</dbReference>
<dbReference type="PANTHER" id="PTHR12526:SF630">
    <property type="entry name" value="GLYCOSYLTRANSFERASE"/>
    <property type="match status" value="1"/>
</dbReference>